<evidence type="ECO:0000256" key="1">
    <source>
        <dbReference type="SAM" id="Phobius"/>
    </source>
</evidence>
<name>A0A8J6Y1R3_9BACT</name>
<dbReference type="InterPro" id="IPR050445">
    <property type="entry name" value="Bact_polysacc_biosynth/exp"/>
</dbReference>
<feature type="transmembrane region" description="Helical" evidence="1">
    <location>
        <begin position="418"/>
        <end position="442"/>
    </location>
</feature>
<feature type="transmembrane region" description="Helical" evidence="1">
    <location>
        <begin position="16"/>
        <end position="38"/>
    </location>
</feature>
<gene>
    <name evidence="2" type="ORF">IFK94_11940</name>
</gene>
<keyword evidence="1" id="KW-0472">Membrane</keyword>
<dbReference type="GO" id="GO:0004713">
    <property type="term" value="F:protein tyrosine kinase activity"/>
    <property type="evidence" value="ECO:0007669"/>
    <property type="project" value="TreeGrafter"/>
</dbReference>
<accession>A0A8J6Y1R3</accession>
<evidence type="ECO:0000313" key="2">
    <source>
        <dbReference type="EMBL" id="MBD3868828.1"/>
    </source>
</evidence>
<proteinExistence type="predicted"/>
<dbReference type="AlphaFoldDB" id="A0A8J6Y1R3"/>
<organism evidence="2 3">
    <name type="scientific">Candidatus Polarisedimenticola svalbardensis</name>
    <dbReference type="NCBI Taxonomy" id="2886004"/>
    <lineage>
        <taxon>Bacteria</taxon>
        <taxon>Pseudomonadati</taxon>
        <taxon>Acidobacteriota</taxon>
        <taxon>Candidatus Polarisedimenticolia</taxon>
        <taxon>Candidatus Polarisedimenticolales</taxon>
        <taxon>Candidatus Polarisedimenticolaceae</taxon>
        <taxon>Candidatus Polarisedimenticola</taxon>
    </lineage>
</organism>
<dbReference type="GO" id="GO:0005886">
    <property type="term" value="C:plasma membrane"/>
    <property type="evidence" value="ECO:0007669"/>
    <property type="project" value="TreeGrafter"/>
</dbReference>
<protein>
    <recommendedName>
        <fullName evidence="4">Polysaccharide chain length determinant N-terminal domain-containing protein</fullName>
    </recommendedName>
</protein>
<reference evidence="2 3" key="1">
    <citation type="submission" date="2020-08" db="EMBL/GenBank/DDBJ databases">
        <title>Acidobacteriota in marine sediments use diverse sulfur dissimilation pathways.</title>
        <authorList>
            <person name="Wasmund K."/>
        </authorList>
    </citation>
    <scope>NUCLEOTIDE SEQUENCE [LARGE SCALE GENOMIC DNA]</scope>
    <source>
        <strain evidence="2">MAG AM4</strain>
    </source>
</reference>
<comment type="caution">
    <text evidence="2">The sequence shown here is derived from an EMBL/GenBank/DDBJ whole genome shotgun (WGS) entry which is preliminary data.</text>
</comment>
<keyword evidence="1" id="KW-1133">Transmembrane helix</keyword>
<sequence length="502" mass="56920">MNKMLILEILERIFKSWWTVVAGITIGVAAATVALQYLPKTYEAGTTVLVIPPQIPETLMQSTVTDDMSMRLRALREAVVGRNYMELLVEETYGADLSEEEVDGLIGSISRRMVVSLLRIDQRQGGGVFQLSFRDDDRNRAANVVNRLTRLYIDQNINFRNKQAEGTEETFKQLKDKVELDMREQDALIADYRERHLFETQEHYNANLQLLNSRQSDLDSNHIRKSQIEDDLEFLKTQKDQADWTAMNRAGGDPALDSRTVQLRRLQDELKNLESKYSSSHPDVVKKRQELDAFFKTAPSSGATGAGDDAPSSVVSPALLGQIDALEKELVRLAEEETRIRDNIATYTRRIENTPRVAQTLDGMNQRYEVVRGQYMDYRDKLESARAAKAIEENQQGERFEIIQEAKPPFKPISPVPVMVYGVAVAAGLFFFIFPLLIRIFLNPLVYSETSLKEKTATPVLIAIPRIHTPEFDHEGRRILIKNLAWSFMSILVGAAVVVAVL</sequence>
<evidence type="ECO:0008006" key="4">
    <source>
        <dbReference type="Google" id="ProtNLM"/>
    </source>
</evidence>
<feature type="transmembrane region" description="Helical" evidence="1">
    <location>
        <begin position="484"/>
        <end position="501"/>
    </location>
</feature>
<dbReference type="EMBL" id="JACXWD010000045">
    <property type="protein sequence ID" value="MBD3868828.1"/>
    <property type="molecule type" value="Genomic_DNA"/>
</dbReference>
<dbReference type="PANTHER" id="PTHR32309:SF13">
    <property type="entry name" value="FERRIC ENTEROBACTIN TRANSPORT PROTEIN FEPE"/>
    <property type="match status" value="1"/>
</dbReference>
<dbReference type="PANTHER" id="PTHR32309">
    <property type="entry name" value="TYROSINE-PROTEIN KINASE"/>
    <property type="match status" value="1"/>
</dbReference>
<keyword evidence="1" id="KW-0812">Transmembrane</keyword>
<evidence type="ECO:0000313" key="3">
    <source>
        <dbReference type="Proteomes" id="UP000648239"/>
    </source>
</evidence>
<dbReference type="Proteomes" id="UP000648239">
    <property type="component" value="Unassembled WGS sequence"/>
</dbReference>